<protein>
    <submittedName>
        <fullName evidence="3">Protein ycaC</fullName>
    </submittedName>
</protein>
<gene>
    <name evidence="3" type="ORF">EXIGLDRAFT_312808</name>
</gene>
<comment type="similarity">
    <text evidence="1">Belongs to the isochorismatase family.</text>
</comment>
<evidence type="ECO:0000256" key="1">
    <source>
        <dbReference type="ARBA" id="ARBA00006336"/>
    </source>
</evidence>
<evidence type="ECO:0000313" key="4">
    <source>
        <dbReference type="Proteomes" id="UP000077266"/>
    </source>
</evidence>
<proteinExistence type="inferred from homology"/>
<dbReference type="OrthoDB" id="245563at2759"/>
<dbReference type="Pfam" id="PF00857">
    <property type="entry name" value="Isochorismatase"/>
    <property type="match status" value="1"/>
</dbReference>
<name>A0A165CZ29_EXIGL</name>
<dbReference type="InterPro" id="IPR000868">
    <property type="entry name" value="Isochorismatase-like_dom"/>
</dbReference>
<dbReference type="AlphaFoldDB" id="A0A165CZ29"/>
<feature type="domain" description="Isochorismatase-like" evidence="2">
    <location>
        <begin position="77"/>
        <end position="168"/>
    </location>
</feature>
<dbReference type="InterPro" id="IPR053152">
    <property type="entry name" value="Hydrolase_YcaC-like"/>
</dbReference>
<dbReference type="EMBL" id="KV426270">
    <property type="protein sequence ID" value="KZV83472.1"/>
    <property type="molecule type" value="Genomic_DNA"/>
</dbReference>
<dbReference type="STRING" id="1314781.A0A165CZ29"/>
<dbReference type="InParanoid" id="A0A165CZ29"/>
<reference evidence="3 4" key="1">
    <citation type="journal article" date="2016" name="Mol. Biol. Evol.">
        <title>Comparative Genomics of Early-Diverging Mushroom-Forming Fungi Provides Insights into the Origins of Lignocellulose Decay Capabilities.</title>
        <authorList>
            <person name="Nagy L.G."/>
            <person name="Riley R."/>
            <person name="Tritt A."/>
            <person name="Adam C."/>
            <person name="Daum C."/>
            <person name="Floudas D."/>
            <person name="Sun H."/>
            <person name="Yadav J.S."/>
            <person name="Pangilinan J."/>
            <person name="Larsson K.H."/>
            <person name="Matsuura K."/>
            <person name="Barry K."/>
            <person name="Labutti K."/>
            <person name="Kuo R."/>
            <person name="Ohm R.A."/>
            <person name="Bhattacharya S.S."/>
            <person name="Shirouzu T."/>
            <person name="Yoshinaga Y."/>
            <person name="Martin F.M."/>
            <person name="Grigoriev I.V."/>
            <person name="Hibbett D.S."/>
        </authorList>
    </citation>
    <scope>NUCLEOTIDE SEQUENCE [LARGE SCALE GENOMIC DNA]</scope>
    <source>
        <strain evidence="3 4">HHB12029</strain>
    </source>
</reference>
<evidence type="ECO:0000313" key="3">
    <source>
        <dbReference type="EMBL" id="KZV83472.1"/>
    </source>
</evidence>
<dbReference type="PANTHER" id="PTHR43559:SF3">
    <property type="entry name" value="HYDROLASE YCAC-RELATED"/>
    <property type="match status" value="1"/>
</dbReference>
<dbReference type="PANTHER" id="PTHR43559">
    <property type="entry name" value="HYDROLASE YCAC-RELATED"/>
    <property type="match status" value="1"/>
</dbReference>
<dbReference type="Gene3D" id="3.40.50.850">
    <property type="entry name" value="Isochorismatase-like"/>
    <property type="match status" value="1"/>
</dbReference>
<dbReference type="InterPro" id="IPR036380">
    <property type="entry name" value="Isochorismatase-like_sf"/>
</dbReference>
<keyword evidence="4" id="KW-1185">Reference proteome</keyword>
<sequence>MSSIPGPKHMRLDVKDAALLVVDIQVGLFQLVKDIEPRAFRNNILGFSALGTYFDLPAVLTTSAEMGPNGPMPEEITSAYPDAAFIKRPGQVNAWDNEDFRTAVKALGKKQLIVAGITTDVCVTFLALSLREAGYDVWVVAEACGTFNKPTAELAHLRMLNAGVTIVSLFGAACELMRDWRDAPGGPLVAQDWYRKWLPNYDMIVRSYRAVAGVEEGSAK</sequence>
<accession>A0A165CZ29</accession>
<evidence type="ECO:0000259" key="2">
    <source>
        <dbReference type="Pfam" id="PF00857"/>
    </source>
</evidence>
<organism evidence="3 4">
    <name type="scientific">Exidia glandulosa HHB12029</name>
    <dbReference type="NCBI Taxonomy" id="1314781"/>
    <lineage>
        <taxon>Eukaryota</taxon>
        <taxon>Fungi</taxon>
        <taxon>Dikarya</taxon>
        <taxon>Basidiomycota</taxon>
        <taxon>Agaricomycotina</taxon>
        <taxon>Agaricomycetes</taxon>
        <taxon>Auriculariales</taxon>
        <taxon>Exidiaceae</taxon>
        <taxon>Exidia</taxon>
    </lineage>
</organism>
<dbReference type="SUPFAM" id="SSF52499">
    <property type="entry name" value="Isochorismatase-like hydrolases"/>
    <property type="match status" value="1"/>
</dbReference>
<dbReference type="Proteomes" id="UP000077266">
    <property type="component" value="Unassembled WGS sequence"/>
</dbReference>